<dbReference type="AlphaFoldDB" id="A0A6A0B086"/>
<evidence type="ECO:0000313" key="3">
    <source>
        <dbReference type="Proteomes" id="UP000484988"/>
    </source>
</evidence>
<reference evidence="2 3" key="1">
    <citation type="submission" date="2020-02" db="EMBL/GenBank/DDBJ databases">
        <title>Whole Genome Shotgun Sequence of Streptomyces sp. strain CWH03.</title>
        <authorList>
            <person name="Dohra H."/>
            <person name="Kodani S."/>
            <person name="Yamamura H."/>
        </authorList>
    </citation>
    <scope>NUCLEOTIDE SEQUENCE [LARGE SCALE GENOMIC DNA]</scope>
    <source>
        <strain evidence="2 3">CWH03</strain>
    </source>
</reference>
<dbReference type="EMBL" id="BLLG01000013">
    <property type="protein sequence ID" value="GFH38001.1"/>
    <property type="molecule type" value="Genomic_DNA"/>
</dbReference>
<accession>A0A6A0B086</accession>
<evidence type="ECO:0000256" key="1">
    <source>
        <dbReference type="SAM" id="MobiDB-lite"/>
    </source>
</evidence>
<feature type="region of interest" description="Disordered" evidence="1">
    <location>
        <begin position="27"/>
        <end position="53"/>
    </location>
</feature>
<organism evidence="2 3">
    <name type="scientific">Streptomyces pacificus</name>
    <dbReference type="NCBI Taxonomy" id="2705029"/>
    <lineage>
        <taxon>Bacteria</taxon>
        <taxon>Bacillati</taxon>
        <taxon>Actinomycetota</taxon>
        <taxon>Actinomycetes</taxon>
        <taxon>Kitasatosporales</taxon>
        <taxon>Streptomycetaceae</taxon>
        <taxon>Streptomyces</taxon>
    </lineage>
</organism>
<name>A0A6A0B086_9ACTN</name>
<proteinExistence type="predicted"/>
<gene>
    <name evidence="2" type="ORF">SCWH03_42410</name>
</gene>
<comment type="caution">
    <text evidence="2">The sequence shown here is derived from an EMBL/GenBank/DDBJ whole genome shotgun (WGS) entry which is preliminary data.</text>
</comment>
<feature type="compositionally biased region" description="Basic residues" evidence="1">
    <location>
        <begin position="27"/>
        <end position="39"/>
    </location>
</feature>
<evidence type="ECO:0008006" key="4">
    <source>
        <dbReference type="Google" id="ProtNLM"/>
    </source>
</evidence>
<protein>
    <recommendedName>
        <fullName evidence="4">Transposase</fullName>
    </recommendedName>
</protein>
<keyword evidence="3" id="KW-1185">Reference proteome</keyword>
<dbReference type="Proteomes" id="UP000484988">
    <property type="component" value="Unassembled WGS sequence"/>
</dbReference>
<evidence type="ECO:0000313" key="2">
    <source>
        <dbReference type="EMBL" id="GFH38001.1"/>
    </source>
</evidence>
<sequence>MSLVITAGQRGDSPQFEAVLGRIRVPRLRSGRPRTRPRRVRADKTYASRKNRA</sequence>